<dbReference type="EMBL" id="QXDF01000001">
    <property type="protein sequence ID" value="RIA56044.1"/>
    <property type="molecule type" value="Genomic_DNA"/>
</dbReference>
<protein>
    <submittedName>
        <fullName evidence="1">Uncharacterized protein</fullName>
    </submittedName>
</protein>
<dbReference type="Proteomes" id="UP000266273">
    <property type="component" value="Unassembled WGS sequence"/>
</dbReference>
<accession>A0A397QD80</accession>
<gene>
    <name evidence="1" type="ORF">BXY53_1138</name>
</gene>
<sequence length="60" mass="6706">MDHLRPTPGTKKSYLCSLPLNDLETESIYSVIYLGGSVCILVNRNVVSHIFGLNDDHEDD</sequence>
<organism evidence="1 2">
    <name type="scientific">Dichotomicrobium thermohalophilum</name>
    <dbReference type="NCBI Taxonomy" id="933063"/>
    <lineage>
        <taxon>Bacteria</taxon>
        <taxon>Pseudomonadati</taxon>
        <taxon>Pseudomonadota</taxon>
        <taxon>Alphaproteobacteria</taxon>
        <taxon>Hyphomicrobiales</taxon>
        <taxon>Hyphomicrobiaceae</taxon>
        <taxon>Dichotomicrobium</taxon>
    </lineage>
</organism>
<comment type="caution">
    <text evidence="1">The sequence shown here is derived from an EMBL/GenBank/DDBJ whole genome shotgun (WGS) entry which is preliminary data.</text>
</comment>
<dbReference type="AlphaFoldDB" id="A0A397QD80"/>
<evidence type="ECO:0000313" key="1">
    <source>
        <dbReference type="EMBL" id="RIA56044.1"/>
    </source>
</evidence>
<evidence type="ECO:0000313" key="2">
    <source>
        <dbReference type="Proteomes" id="UP000266273"/>
    </source>
</evidence>
<keyword evidence="2" id="KW-1185">Reference proteome</keyword>
<reference evidence="1 2" key="1">
    <citation type="submission" date="2018-08" db="EMBL/GenBank/DDBJ databases">
        <title>Genomic Encyclopedia of Archaeal and Bacterial Type Strains, Phase II (KMG-II): from individual species to whole genera.</title>
        <authorList>
            <person name="Goeker M."/>
        </authorList>
    </citation>
    <scope>NUCLEOTIDE SEQUENCE [LARGE SCALE GENOMIC DNA]</scope>
    <source>
        <strain evidence="1 2">DSM 5002</strain>
    </source>
</reference>
<name>A0A397QD80_9HYPH</name>
<proteinExistence type="predicted"/>